<keyword evidence="2" id="KW-0378">Hydrolase</keyword>
<dbReference type="EMBL" id="PIPO01000002">
    <property type="protein sequence ID" value="RUO33855.1"/>
    <property type="molecule type" value="Genomic_DNA"/>
</dbReference>
<gene>
    <name evidence="4" type="ORF">CWE14_05175</name>
</gene>
<feature type="domain" description="Phospholipase/carboxylesterase/thioesterase" evidence="3">
    <location>
        <begin position="7"/>
        <end position="215"/>
    </location>
</feature>
<dbReference type="Pfam" id="PF02230">
    <property type="entry name" value="Abhydrolase_2"/>
    <property type="match status" value="1"/>
</dbReference>
<dbReference type="RefSeq" id="WP_126798421.1">
    <property type="nucleotide sequence ID" value="NZ_PIPO01000002.1"/>
</dbReference>
<dbReference type="InterPro" id="IPR029058">
    <property type="entry name" value="AB_hydrolase_fold"/>
</dbReference>
<dbReference type="SUPFAM" id="SSF53474">
    <property type="entry name" value="alpha/beta-Hydrolases"/>
    <property type="match status" value="1"/>
</dbReference>
<dbReference type="InterPro" id="IPR050565">
    <property type="entry name" value="LYPA1-2/EST-like"/>
</dbReference>
<proteinExistence type="inferred from homology"/>
<dbReference type="PANTHER" id="PTHR10655:SF17">
    <property type="entry name" value="LYSOPHOSPHOLIPASE-LIKE PROTEIN 1"/>
    <property type="match status" value="1"/>
</dbReference>
<evidence type="ECO:0000256" key="1">
    <source>
        <dbReference type="ARBA" id="ARBA00006499"/>
    </source>
</evidence>
<dbReference type="GO" id="GO:0016787">
    <property type="term" value="F:hydrolase activity"/>
    <property type="evidence" value="ECO:0007669"/>
    <property type="project" value="UniProtKB-KW"/>
</dbReference>
<keyword evidence="5" id="KW-1185">Reference proteome</keyword>
<evidence type="ECO:0000313" key="5">
    <source>
        <dbReference type="Proteomes" id="UP000287823"/>
    </source>
</evidence>
<evidence type="ECO:0000313" key="4">
    <source>
        <dbReference type="EMBL" id="RUO33855.1"/>
    </source>
</evidence>
<protein>
    <submittedName>
        <fullName evidence="4">Carboxylesterase</fullName>
    </submittedName>
</protein>
<accession>A0A432WJC3</accession>
<comment type="caution">
    <text evidence="4">The sequence shown here is derived from an EMBL/GenBank/DDBJ whole genome shotgun (WGS) entry which is preliminary data.</text>
</comment>
<name>A0A432WJC3_9GAMM</name>
<evidence type="ECO:0000259" key="3">
    <source>
        <dbReference type="Pfam" id="PF02230"/>
    </source>
</evidence>
<reference evidence="4 5" key="1">
    <citation type="journal article" date="2011" name="Front. Microbiol.">
        <title>Genomic signatures of strain selection and enhancement in Bacillus atrophaeus var. globigii, a historical biowarfare simulant.</title>
        <authorList>
            <person name="Gibbons H.S."/>
            <person name="Broomall S.M."/>
            <person name="McNew L.A."/>
            <person name="Daligault H."/>
            <person name="Chapman C."/>
            <person name="Bruce D."/>
            <person name="Karavis M."/>
            <person name="Krepps M."/>
            <person name="McGregor P.A."/>
            <person name="Hong C."/>
            <person name="Park K.H."/>
            <person name="Akmal A."/>
            <person name="Feldman A."/>
            <person name="Lin J.S."/>
            <person name="Chang W.E."/>
            <person name="Higgs B.W."/>
            <person name="Demirev P."/>
            <person name="Lindquist J."/>
            <person name="Liem A."/>
            <person name="Fochler E."/>
            <person name="Read T.D."/>
            <person name="Tapia R."/>
            <person name="Johnson S."/>
            <person name="Bishop-Lilly K.A."/>
            <person name="Detter C."/>
            <person name="Han C."/>
            <person name="Sozhamannan S."/>
            <person name="Rosenzweig C.N."/>
            <person name="Skowronski E.W."/>
        </authorList>
    </citation>
    <scope>NUCLEOTIDE SEQUENCE [LARGE SCALE GENOMIC DNA]</scope>
    <source>
        <strain evidence="4 5">Y4G10-17</strain>
    </source>
</reference>
<organism evidence="4 5">
    <name type="scientific">Aliidiomarina soli</name>
    <dbReference type="NCBI Taxonomy" id="1928574"/>
    <lineage>
        <taxon>Bacteria</taxon>
        <taxon>Pseudomonadati</taxon>
        <taxon>Pseudomonadota</taxon>
        <taxon>Gammaproteobacteria</taxon>
        <taxon>Alteromonadales</taxon>
        <taxon>Idiomarinaceae</taxon>
        <taxon>Aliidiomarina</taxon>
    </lineage>
</organism>
<evidence type="ECO:0000256" key="2">
    <source>
        <dbReference type="ARBA" id="ARBA00022801"/>
    </source>
</evidence>
<dbReference type="Gene3D" id="3.40.50.1820">
    <property type="entry name" value="alpha/beta hydrolase"/>
    <property type="match status" value="1"/>
</dbReference>
<dbReference type="Proteomes" id="UP000287823">
    <property type="component" value="Unassembled WGS sequence"/>
</dbReference>
<dbReference type="InterPro" id="IPR003140">
    <property type="entry name" value="PLipase/COase/thioEstase"/>
</dbReference>
<sequence>MTYLPCEEVVSREPVNASVIWLHGLGADGNDFKPVVPHLAQPAGVNIRYVFPHAPRIAVTINNGMQMPAWYDILEMSLDRKVDNEQLCKSADAVIALVEREIERGVPAERIILAGFSQGGAVAYQAALSYQKKLAGVMCLSTYLATRETIRLSAEQQTTPFLIHHGSMDPVVPQSLGEQARDWLQARDYQVEFKSYPMQHQLCAEQIADIRDWLTSRLA</sequence>
<comment type="similarity">
    <text evidence="1">Belongs to the AB hydrolase superfamily. AB hydrolase 2 family.</text>
</comment>
<dbReference type="PANTHER" id="PTHR10655">
    <property type="entry name" value="LYSOPHOSPHOLIPASE-RELATED"/>
    <property type="match status" value="1"/>
</dbReference>
<dbReference type="AlphaFoldDB" id="A0A432WJC3"/>